<proteinExistence type="predicted"/>
<dbReference type="OrthoDB" id="8386013at2"/>
<keyword evidence="2" id="KW-1185">Reference proteome</keyword>
<name>A0A4S8NZ12_9HYPH</name>
<dbReference type="Gene3D" id="6.10.250.730">
    <property type="match status" value="1"/>
</dbReference>
<comment type="caution">
    <text evidence="1">The sequence shown here is derived from an EMBL/GenBank/DDBJ whole genome shotgun (WGS) entry which is preliminary data.</text>
</comment>
<evidence type="ECO:0000313" key="1">
    <source>
        <dbReference type="EMBL" id="THV22973.1"/>
    </source>
</evidence>
<sequence length="82" mass="8747">MRTVWKNPVTLHAIGEEGEDVVVDTTLGASWALIEDWPLEEGPVLDKALAVCAAVSNGKAKDEDARKALIEAAIEAGVRYTA</sequence>
<dbReference type="EMBL" id="STGV01000003">
    <property type="protein sequence ID" value="THV22973.1"/>
    <property type="molecule type" value="Genomic_DNA"/>
</dbReference>
<gene>
    <name evidence="1" type="ORF">FAA97_10085</name>
</gene>
<organism evidence="1 2">
    <name type="scientific">Peteryoungia ipomoeae</name>
    <dbReference type="NCBI Taxonomy" id="1210932"/>
    <lineage>
        <taxon>Bacteria</taxon>
        <taxon>Pseudomonadati</taxon>
        <taxon>Pseudomonadota</taxon>
        <taxon>Alphaproteobacteria</taxon>
        <taxon>Hyphomicrobiales</taxon>
        <taxon>Rhizobiaceae</taxon>
        <taxon>Peteryoungia</taxon>
    </lineage>
</organism>
<protein>
    <submittedName>
        <fullName evidence="1">DUF982 domain-containing protein</fullName>
    </submittedName>
</protein>
<dbReference type="Pfam" id="PF06169">
    <property type="entry name" value="DUF982"/>
    <property type="match status" value="1"/>
</dbReference>
<evidence type="ECO:0000313" key="2">
    <source>
        <dbReference type="Proteomes" id="UP000308828"/>
    </source>
</evidence>
<dbReference type="RefSeq" id="WP_136598417.1">
    <property type="nucleotide sequence ID" value="NZ_STGV01000003.1"/>
</dbReference>
<reference evidence="1 2" key="1">
    <citation type="submission" date="2019-04" db="EMBL/GenBank/DDBJ databases">
        <title>Genome sequence of strain shin9-1.</title>
        <authorList>
            <person name="Gao J."/>
            <person name="Sun J."/>
        </authorList>
    </citation>
    <scope>NUCLEOTIDE SEQUENCE [LARGE SCALE GENOMIC DNA]</scope>
    <source>
        <strain evidence="2">shin9-1</strain>
    </source>
</reference>
<dbReference type="InterPro" id="IPR010385">
    <property type="entry name" value="DUF982"/>
</dbReference>
<dbReference type="Proteomes" id="UP000308828">
    <property type="component" value="Unassembled WGS sequence"/>
</dbReference>
<dbReference type="AlphaFoldDB" id="A0A4S8NZ12"/>
<accession>A0A4S8NZ12</accession>